<accession>A0A0N0NJL8</accession>
<gene>
    <name evidence="6" type="ORF">AB675_3667</name>
</gene>
<dbReference type="Proteomes" id="UP000038010">
    <property type="component" value="Unassembled WGS sequence"/>
</dbReference>
<evidence type="ECO:0000313" key="7">
    <source>
        <dbReference type="Proteomes" id="UP000038010"/>
    </source>
</evidence>
<dbReference type="Pfam" id="PF17799">
    <property type="entry name" value="RRM_Rrp7"/>
    <property type="match status" value="1"/>
</dbReference>
<dbReference type="OrthoDB" id="5390at2759"/>
<dbReference type="InterPro" id="IPR040447">
    <property type="entry name" value="RRM_Rrp7"/>
</dbReference>
<dbReference type="GeneID" id="28735618"/>
<sequence>MAPSMVAGFLALPITLRSSIASSPDAIHYLYLKPHEPKDADEDATRSLFLVNIPITTTPQHLKHLFATQLSGGRVEDVHFSEDSAGRPGIAAGTTKSRKRKRLTAEEIEAGLDKHRLPQVFERDVHISGSTAIIAFVDKPSMELSLKAARKAIKAGKEIVWGEGIEDQLPPLGLKRYQQANQLRYPSRRELLRCVDNYMTAYAQMEDARALENAKKRQMPDEDGFVTVVRGSKGGLRTEDAKGLDEKQRAKDEDRSVNDFYRFQMRERRKAEQEELLKKFGEDRTKVDAMRRKRLSSKG</sequence>
<reference evidence="6 7" key="1">
    <citation type="submission" date="2015-06" db="EMBL/GenBank/DDBJ databases">
        <title>Draft genome of the ant-associated black yeast Phialophora attae CBS 131958.</title>
        <authorList>
            <person name="Moreno L.F."/>
            <person name="Stielow B.J."/>
            <person name="de Hoog S."/>
            <person name="Vicente V.A."/>
            <person name="Weiss V.A."/>
            <person name="de Vries M."/>
            <person name="Cruz L.M."/>
            <person name="Souza E.M."/>
        </authorList>
    </citation>
    <scope>NUCLEOTIDE SEQUENCE [LARGE SCALE GENOMIC DNA]</scope>
    <source>
        <strain evidence="6 7">CBS 131958</strain>
    </source>
</reference>
<organism evidence="6 7">
    <name type="scientific">Cyphellophora attinorum</name>
    <dbReference type="NCBI Taxonomy" id="1664694"/>
    <lineage>
        <taxon>Eukaryota</taxon>
        <taxon>Fungi</taxon>
        <taxon>Dikarya</taxon>
        <taxon>Ascomycota</taxon>
        <taxon>Pezizomycotina</taxon>
        <taxon>Eurotiomycetes</taxon>
        <taxon>Chaetothyriomycetidae</taxon>
        <taxon>Chaetothyriales</taxon>
        <taxon>Cyphellophoraceae</taxon>
        <taxon>Cyphellophora</taxon>
    </lineage>
</organism>
<evidence type="ECO:0000259" key="5">
    <source>
        <dbReference type="Pfam" id="PF17799"/>
    </source>
</evidence>
<comment type="caution">
    <text evidence="6">The sequence shown here is derived from an EMBL/GenBank/DDBJ whole genome shotgun (WGS) entry which is preliminary data.</text>
</comment>
<evidence type="ECO:0000256" key="3">
    <source>
        <dbReference type="SAM" id="SignalP"/>
    </source>
</evidence>
<evidence type="ECO:0000313" key="6">
    <source>
        <dbReference type="EMBL" id="KPI37048.1"/>
    </source>
</evidence>
<feature type="compositionally biased region" description="Basic and acidic residues" evidence="2">
    <location>
        <begin position="236"/>
        <end position="256"/>
    </location>
</feature>
<dbReference type="PANTHER" id="PTHR13191">
    <property type="entry name" value="RIBOSOMAL RNA PROCESSING PROTEIN 7-RELATED"/>
    <property type="match status" value="1"/>
</dbReference>
<evidence type="ECO:0000259" key="4">
    <source>
        <dbReference type="Pfam" id="PF12923"/>
    </source>
</evidence>
<feature type="domain" description="Ribosomal RNA-processing protein 7 C-terminal" evidence="4">
    <location>
        <begin position="183"/>
        <end position="294"/>
    </location>
</feature>
<evidence type="ECO:0000256" key="1">
    <source>
        <dbReference type="ARBA" id="ARBA00006110"/>
    </source>
</evidence>
<dbReference type="CDD" id="cd12950">
    <property type="entry name" value="RRP7_Rrp7p"/>
    <property type="match status" value="1"/>
</dbReference>
<evidence type="ECO:0000256" key="2">
    <source>
        <dbReference type="SAM" id="MobiDB-lite"/>
    </source>
</evidence>
<feature type="chain" id="PRO_5005856808" evidence="3">
    <location>
        <begin position="22"/>
        <end position="299"/>
    </location>
</feature>
<keyword evidence="3" id="KW-0732">Signal</keyword>
<dbReference type="Gene3D" id="6.10.250.1770">
    <property type="match status" value="1"/>
</dbReference>
<dbReference type="PANTHER" id="PTHR13191:SF0">
    <property type="entry name" value="RIBOSOMAL RNA-PROCESSING PROTEIN 7 HOMOLOG A-RELATED"/>
    <property type="match status" value="1"/>
</dbReference>
<dbReference type="GO" id="GO:0032545">
    <property type="term" value="C:CURI complex"/>
    <property type="evidence" value="ECO:0007669"/>
    <property type="project" value="TreeGrafter"/>
</dbReference>
<name>A0A0N0NJL8_9EURO</name>
<keyword evidence="7" id="KW-1185">Reference proteome</keyword>
<feature type="domain" description="Rrp7 RRM-like N-terminal" evidence="5">
    <location>
        <begin position="6"/>
        <end position="180"/>
    </location>
</feature>
<dbReference type="STRING" id="1664694.A0A0N0NJL8"/>
<dbReference type="RefSeq" id="XP_017997011.1">
    <property type="nucleotide sequence ID" value="XM_018143738.1"/>
</dbReference>
<dbReference type="GO" id="GO:0000028">
    <property type="term" value="P:ribosomal small subunit assembly"/>
    <property type="evidence" value="ECO:0007669"/>
    <property type="project" value="TreeGrafter"/>
</dbReference>
<dbReference type="EMBL" id="LFJN01000026">
    <property type="protein sequence ID" value="KPI37048.1"/>
    <property type="molecule type" value="Genomic_DNA"/>
</dbReference>
<feature type="signal peptide" evidence="3">
    <location>
        <begin position="1"/>
        <end position="21"/>
    </location>
</feature>
<comment type="similarity">
    <text evidence="1">Belongs to the RRP7 family.</text>
</comment>
<proteinExistence type="inferred from homology"/>
<dbReference type="VEuPathDB" id="FungiDB:AB675_3667"/>
<dbReference type="GO" id="GO:0006364">
    <property type="term" value="P:rRNA processing"/>
    <property type="evidence" value="ECO:0007669"/>
    <property type="project" value="TreeGrafter"/>
</dbReference>
<dbReference type="GO" id="GO:0034456">
    <property type="term" value="C:UTP-C complex"/>
    <property type="evidence" value="ECO:0007669"/>
    <property type="project" value="TreeGrafter"/>
</dbReference>
<dbReference type="InterPro" id="IPR024326">
    <property type="entry name" value="RRP7_C"/>
</dbReference>
<dbReference type="Pfam" id="PF12923">
    <property type="entry name" value="RRP7"/>
    <property type="match status" value="1"/>
</dbReference>
<protein>
    <submittedName>
        <fullName evidence="6">Ribosomal RNA-processing protein 7</fullName>
    </submittedName>
</protein>
<dbReference type="AlphaFoldDB" id="A0A0N0NJL8"/>
<dbReference type="InterPro" id="IPR040446">
    <property type="entry name" value="RRP7"/>
</dbReference>
<dbReference type="CDD" id="cd12293">
    <property type="entry name" value="dRRM_Rrp7p"/>
    <property type="match status" value="1"/>
</dbReference>
<feature type="region of interest" description="Disordered" evidence="2">
    <location>
        <begin position="235"/>
        <end position="256"/>
    </location>
</feature>